<dbReference type="PANTHER" id="PTHR37560">
    <property type="entry name" value="UPF0210 PROTEIN SPR0218"/>
    <property type="match status" value="1"/>
</dbReference>
<protein>
    <recommendedName>
        <fullName evidence="4">DUF711 domain-containing protein</fullName>
    </recommendedName>
</protein>
<feature type="compositionally biased region" description="Basic and acidic residues" evidence="1">
    <location>
        <begin position="403"/>
        <end position="414"/>
    </location>
</feature>
<proteinExistence type="predicted"/>
<dbReference type="InParanoid" id="F2UGN7"/>
<dbReference type="SUPFAM" id="SSF51998">
    <property type="entry name" value="PFL-like glycyl radical enzymes"/>
    <property type="match status" value="2"/>
</dbReference>
<evidence type="ECO:0000256" key="1">
    <source>
        <dbReference type="SAM" id="MobiDB-lite"/>
    </source>
</evidence>
<reference evidence="2" key="1">
    <citation type="submission" date="2009-08" db="EMBL/GenBank/DDBJ databases">
        <title>Annotation of Salpingoeca rosetta.</title>
        <authorList>
            <consortium name="The Broad Institute Genome Sequencing Platform"/>
            <person name="Russ C."/>
            <person name="Cuomo C."/>
            <person name="Burger G."/>
            <person name="Gray M.W."/>
            <person name="Holland P.W.H."/>
            <person name="King N."/>
            <person name="Lang F.B.F."/>
            <person name="Roger A.J."/>
            <person name="Ruiz-Trillo I."/>
            <person name="Young S.K."/>
            <person name="Zeng Q."/>
            <person name="Gargeya S."/>
            <person name="Alvarado L."/>
            <person name="Berlin A."/>
            <person name="Chapman S.B."/>
            <person name="Chen Z."/>
            <person name="Freedman E."/>
            <person name="Gellesch M."/>
            <person name="Goldberg J."/>
            <person name="Griggs A."/>
            <person name="Gujja S."/>
            <person name="Heilman E."/>
            <person name="Heiman D."/>
            <person name="Howarth C."/>
            <person name="Mehta T."/>
            <person name="Neiman D."/>
            <person name="Pearson M."/>
            <person name="Roberts A."/>
            <person name="Saif S."/>
            <person name="Shea T."/>
            <person name="Shenoy N."/>
            <person name="Sisk P."/>
            <person name="Stolte C."/>
            <person name="Sykes S."/>
            <person name="White J."/>
            <person name="Yandava C."/>
            <person name="Haas B."/>
            <person name="Nusbaum C."/>
            <person name="Birren B."/>
        </authorList>
    </citation>
    <scope>NUCLEOTIDE SEQUENCE [LARGE SCALE GENOMIC DNA]</scope>
    <source>
        <strain evidence="2">ATCC 50818</strain>
    </source>
</reference>
<dbReference type="InterPro" id="IPR007841">
    <property type="entry name" value="UPF0210"/>
</dbReference>
<dbReference type="Pfam" id="PF05167">
    <property type="entry name" value="DUF711"/>
    <property type="match status" value="2"/>
</dbReference>
<evidence type="ECO:0000313" key="2">
    <source>
        <dbReference type="EMBL" id="EGD75787.1"/>
    </source>
</evidence>
<evidence type="ECO:0000313" key="3">
    <source>
        <dbReference type="Proteomes" id="UP000007799"/>
    </source>
</evidence>
<dbReference type="KEGG" id="sre:PTSG_07905"/>
<name>F2UGN7_SALR5</name>
<dbReference type="Proteomes" id="UP000007799">
    <property type="component" value="Unassembled WGS sequence"/>
</dbReference>
<dbReference type="GeneID" id="16072268"/>
<dbReference type="Gene3D" id="3.20.70.20">
    <property type="match status" value="2"/>
</dbReference>
<dbReference type="eggNOG" id="ENOG502RZPI">
    <property type="taxonomic scope" value="Eukaryota"/>
</dbReference>
<organism evidence="3">
    <name type="scientific">Salpingoeca rosetta (strain ATCC 50818 / BSB-021)</name>
    <dbReference type="NCBI Taxonomy" id="946362"/>
    <lineage>
        <taxon>Eukaryota</taxon>
        <taxon>Choanoflagellata</taxon>
        <taxon>Craspedida</taxon>
        <taxon>Salpingoecidae</taxon>
        <taxon>Salpingoeca</taxon>
    </lineage>
</organism>
<sequence length="500" mass="53174">MRVRTVTVFVEVPQGLRPSAEELDKTIAHAKDLLDACSGALQAASYEVQTTRVAMTDPSQWLVHWPRQCNNADDAGSKAKRAKATLLSDDLRVELQRLDGILKAHGIDFFNLGCLQSPTVADVQLVPEVLLSSSRFNMSVNVSPGDLATATAIASAVQHVARHSEGGLGNFRLCACACCADANIPFFPAGSARMPPPQEQQQQQPQQVTFGVAVGLENGDLTREAAARATVSARLPEALASVMLPHLQAVERTCREAVETLVAATGLPATFAGIDTSYNPSLDAGTSGSVAAALSSLADMAELIDLGALGAVSIATTALQALPVQQVGYRGLMLPVCEDRHLAALAAGVTTTQHAQKQARMQHVTQEEGVQGAHETKDAQEVPEVQRQQGEAAPEEEDNNAGSEKHQGKKEQKEQMQAPALTLQRLLLLSSVCGVGVDTAPIPGDFDPHRLALLYLDMSGLAHRWNKPLSCRVFPVPGKAAGDMTTFDSPYLVNTRVLPL</sequence>
<evidence type="ECO:0008006" key="4">
    <source>
        <dbReference type="Google" id="ProtNLM"/>
    </source>
</evidence>
<dbReference type="PANTHER" id="PTHR37560:SF2">
    <property type="entry name" value="DUF711 DOMAIN-CONTAINING PROTEIN"/>
    <property type="match status" value="1"/>
</dbReference>
<gene>
    <name evidence="2" type="ORF">PTSG_07905</name>
</gene>
<dbReference type="OrthoDB" id="10263808at2759"/>
<dbReference type="RefSeq" id="XP_004991708.1">
    <property type="nucleotide sequence ID" value="XM_004991651.1"/>
</dbReference>
<dbReference type="EMBL" id="GL832973">
    <property type="protein sequence ID" value="EGD75787.1"/>
    <property type="molecule type" value="Genomic_DNA"/>
</dbReference>
<feature type="region of interest" description="Disordered" evidence="1">
    <location>
        <begin position="356"/>
        <end position="416"/>
    </location>
</feature>
<dbReference type="AlphaFoldDB" id="F2UGN7"/>
<accession>F2UGN7</accession>
<keyword evidence="3" id="KW-1185">Reference proteome</keyword>